<dbReference type="InterPro" id="IPR002110">
    <property type="entry name" value="Ankyrin_rpt"/>
</dbReference>
<evidence type="ECO:0000313" key="3">
    <source>
        <dbReference type="Proteomes" id="UP001187192"/>
    </source>
</evidence>
<dbReference type="SUPFAM" id="SSF48403">
    <property type="entry name" value="Ankyrin repeat"/>
    <property type="match status" value="2"/>
</dbReference>
<protein>
    <submittedName>
        <fullName evidence="2">Uncharacterized protein</fullName>
    </submittedName>
</protein>
<accession>A0AA87Z679</accession>
<dbReference type="AlphaFoldDB" id="A0AA87Z679"/>
<proteinExistence type="predicted"/>
<feature type="repeat" description="ANK" evidence="1">
    <location>
        <begin position="104"/>
        <end position="125"/>
    </location>
</feature>
<keyword evidence="1" id="KW-0040">ANK repeat</keyword>
<sequence>MEQRLDAAAGAGDIDALYSLMKEDAYLLERIEEVPFIDTPLHIAASAGQVHFAMEIMRLKPSFARKLNQNGYSPTHLALQNEQTKLVLRLLDVDRELVRVKGREGKTPLHFAAECGMIDLLAEFLSVCPKSIEDLTIRKESALHVAVKSDKLEALEVLMEWLEHVGMNRLVLNWCDDEENTILHVAASRNQTEVVKLLIARGVDVNAINMVGITALDISKQPNESGNLEIRESLIQARALEAASLPRINFSLRYLRRDERLEDAAIKDAAKAGDTSALYSLIQEDPYILKCFDDIPCVETPLHIAARLGHFKFAMEIMRWKPSFARKPNQQGLCPIHLAVIGRHIQTLKDLLSFDTGLVHLQGREGKTSLHYAAEKGDILLLETLLSACPLSILDVTDQGDTALHVAIKNSKFGACNFLLRKLRIASHEGCIEQEKTVLNSQDQKGNTVVQRLLDSAVEVNAKNAEGKTALGVLEDNQGLQSNTKIKKTLRKAEASSISSKEDNRESKLSKMERVVISIIRYKRDMSTESRNLLLIVFVLIATITYQSAVNPPKRDYDKMISCNQSCSNNFSAVNPPKRDYDKTISCNQSCSNNFNISCSIKNTSDASFIVSTSLFCTYHYVALCCATWLRLESLVPGCGLRSQFA</sequence>
<evidence type="ECO:0000313" key="2">
    <source>
        <dbReference type="EMBL" id="GMN30944.1"/>
    </source>
</evidence>
<dbReference type="PRINTS" id="PR01415">
    <property type="entry name" value="ANKYRIN"/>
</dbReference>
<dbReference type="Proteomes" id="UP001187192">
    <property type="component" value="Unassembled WGS sequence"/>
</dbReference>
<reference evidence="2" key="1">
    <citation type="submission" date="2023-07" db="EMBL/GenBank/DDBJ databases">
        <title>draft genome sequence of fig (Ficus carica).</title>
        <authorList>
            <person name="Takahashi T."/>
            <person name="Nishimura K."/>
        </authorList>
    </citation>
    <scope>NUCLEOTIDE SEQUENCE</scope>
</reference>
<name>A0AA87Z679_FICCA</name>
<dbReference type="PROSITE" id="PS50297">
    <property type="entry name" value="ANK_REP_REGION"/>
    <property type="match status" value="3"/>
</dbReference>
<feature type="repeat" description="ANK" evidence="1">
    <location>
        <begin position="178"/>
        <end position="210"/>
    </location>
</feature>
<gene>
    <name evidence="2" type="ORF">TIFTF001_003030</name>
</gene>
<evidence type="ECO:0000256" key="1">
    <source>
        <dbReference type="PROSITE-ProRule" id="PRU00023"/>
    </source>
</evidence>
<dbReference type="Gene3D" id="1.25.40.20">
    <property type="entry name" value="Ankyrin repeat-containing domain"/>
    <property type="match status" value="2"/>
</dbReference>
<dbReference type="PROSITE" id="PS50088">
    <property type="entry name" value="ANK_REPEAT"/>
    <property type="match status" value="3"/>
</dbReference>
<comment type="caution">
    <text evidence="2">The sequence shown here is derived from an EMBL/GenBank/DDBJ whole genome shotgun (WGS) entry which is preliminary data.</text>
</comment>
<dbReference type="PANTHER" id="PTHR24128:SF24">
    <property type="entry name" value="ANKYRIN REPEAT PROTEIN"/>
    <property type="match status" value="1"/>
</dbReference>
<dbReference type="EMBL" id="BTGU01000003">
    <property type="protein sequence ID" value="GMN30944.1"/>
    <property type="molecule type" value="Genomic_DNA"/>
</dbReference>
<dbReference type="Pfam" id="PF12796">
    <property type="entry name" value="Ank_2"/>
    <property type="match status" value="3"/>
</dbReference>
<organism evidence="2 3">
    <name type="scientific">Ficus carica</name>
    <name type="common">Common fig</name>
    <dbReference type="NCBI Taxonomy" id="3494"/>
    <lineage>
        <taxon>Eukaryota</taxon>
        <taxon>Viridiplantae</taxon>
        <taxon>Streptophyta</taxon>
        <taxon>Embryophyta</taxon>
        <taxon>Tracheophyta</taxon>
        <taxon>Spermatophyta</taxon>
        <taxon>Magnoliopsida</taxon>
        <taxon>eudicotyledons</taxon>
        <taxon>Gunneridae</taxon>
        <taxon>Pentapetalae</taxon>
        <taxon>rosids</taxon>
        <taxon>fabids</taxon>
        <taxon>Rosales</taxon>
        <taxon>Moraceae</taxon>
        <taxon>Ficeae</taxon>
        <taxon>Ficus</taxon>
    </lineage>
</organism>
<dbReference type="InterPro" id="IPR036770">
    <property type="entry name" value="Ankyrin_rpt-contain_sf"/>
</dbReference>
<dbReference type="PANTHER" id="PTHR24128">
    <property type="entry name" value="HOMEOBOX PROTEIN WARIAI"/>
    <property type="match status" value="1"/>
</dbReference>
<dbReference type="SMART" id="SM00248">
    <property type="entry name" value="ANK"/>
    <property type="match status" value="9"/>
</dbReference>
<keyword evidence="3" id="KW-1185">Reference proteome</keyword>
<feature type="repeat" description="ANK" evidence="1">
    <location>
        <begin position="365"/>
        <end position="387"/>
    </location>
</feature>